<evidence type="ECO:0000256" key="4">
    <source>
        <dbReference type="SAM" id="MobiDB-lite"/>
    </source>
</evidence>
<evidence type="ECO:0000256" key="1">
    <source>
        <dbReference type="ARBA" id="ARBA00008535"/>
    </source>
</evidence>
<evidence type="ECO:0000256" key="2">
    <source>
        <dbReference type="ARBA" id="ARBA00022741"/>
    </source>
</evidence>
<reference evidence="6 7" key="1">
    <citation type="journal article" date="2024" name="Proc. Natl. Acad. Sci. U.S.A.">
        <title>The genetic regulatory architecture and epigenomic basis for age-related changes in rattlesnake venom.</title>
        <authorList>
            <person name="Hogan M.P."/>
            <person name="Holding M.L."/>
            <person name="Nystrom G.S."/>
            <person name="Colston T.J."/>
            <person name="Bartlett D.A."/>
            <person name="Mason A.J."/>
            <person name="Ellsworth S.A."/>
            <person name="Rautsaw R.M."/>
            <person name="Lawrence K.C."/>
            <person name="Strickland J.L."/>
            <person name="He B."/>
            <person name="Fraser P."/>
            <person name="Margres M.J."/>
            <person name="Gilbert D.M."/>
            <person name="Gibbs H.L."/>
            <person name="Parkinson C.L."/>
            <person name="Rokyta D.R."/>
        </authorList>
    </citation>
    <scope>NUCLEOTIDE SEQUENCE [LARGE SCALE GENOMIC DNA]</scope>
    <source>
        <strain evidence="6">DRR0105</strain>
    </source>
</reference>
<name>A0AAW1B1P5_CROAD</name>
<dbReference type="EMBL" id="JAOTOJ010000008">
    <property type="protein sequence ID" value="KAK9395910.1"/>
    <property type="molecule type" value="Genomic_DNA"/>
</dbReference>
<dbReference type="GO" id="GO:0005525">
    <property type="term" value="F:GTP binding"/>
    <property type="evidence" value="ECO:0007669"/>
    <property type="project" value="UniProtKB-KW"/>
</dbReference>
<dbReference type="SUPFAM" id="SSF52540">
    <property type="entry name" value="P-loop containing nucleoside triphosphate hydrolases"/>
    <property type="match status" value="1"/>
</dbReference>
<keyword evidence="7" id="KW-1185">Reference proteome</keyword>
<evidence type="ECO:0000313" key="7">
    <source>
        <dbReference type="Proteomes" id="UP001474421"/>
    </source>
</evidence>
<dbReference type="Pfam" id="PF04548">
    <property type="entry name" value="AIG1"/>
    <property type="match status" value="1"/>
</dbReference>
<dbReference type="InterPro" id="IPR006703">
    <property type="entry name" value="G_AIG1"/>
</dbReference>
<dbReference type="Proteomes" id="UP001474421">
    <property type="component" value="Unassembled WGS sequence"/>
</dbReference>
<comment type="similarity">
    <text evidence="1">Belongs to the TRAFAC class TrmE-Era-EngA-EngB-Septin-like GTPase superfamily. AIG1/Toc34/Toc159-like paraseptin GTPase family. IAN subfamily.</text>
</comment>
<dbReference type="AlphaFoldDB" id="A0AAW1B1P5"/>
<proteinExistence type="inferred from homology"/>
<protein>
    <submittedName>
        <fullName evidence="6">GTPase IMAP family member 4-like</fullName>
    </submittedName>
</protein>
<keyword evidence="3" id="KW-0342">GTP-binding</keyword>
<dbReference type="InterPro" id="IPR027417">
    <property type="entry name" value="P-loop_NTPase"/>
</dbReference>
<dbReference type="FunFam" id="3.40.50.300:FF:000366">
    <property type="entry name" value="GTPase, IMAP family member 2"/>
    <property type="match status" value="1"/>
</dbReference>
<dbReference type="PANTHER" id="PTHR10903">
    <property type="entry name" value="GTPASE, IMAP FAMILY MEMBER-RELATED"/>
    <property type="match status" value="1"/>
</dbReference>
<gene>
    <name evidence="6" type="ORF">NXF25_019271</name>
</gene>
<dbReference type="CDD" id="cd01852">
    <property type="entry name" value="AIG1"/>
    <property type="match status" value="1"/>
</dbReference>
<comment type="caution">
    <text evidence="6">The sequence shown here is derived from an EMBL/GenBank/DDBJ whole genome shotgun (WGS) entry which is preliminary data.</text>
</comment>
<dbReference type="PANTHER" id="PTHR10903:SF170">
    <property type="entry name" value="GTPASE IMAP FAMILY MEMBER 7"/>
    <property type="match status" value="1"/>
</dbReference>
<accession>A0AAW1B1P5</accession>
<dbReference type="InterPro" id="IPR045058">
    <property type="entry name" value="GIMA/IAN/Toc"/>
</dbReference>
<feature type="region of interest" description="Disordered" evidence="4">
    <location>
        <begin position="1"/>
        <end position="20"/>
    </location>
</feature>
<evidence type="ECO:0000259" key="5">
    <source>
        <dbReference type="PROSITE" id="PS51720"/>
    </source>
</evidence>
<feature type="domain" description="AIG1-type G" evidence="5">
    <location>
        <begin position="76"/>
        <end position="277"/>
    </location>
</feature>
<evidence type="ECO:0000313" key="6">
    <source>
        <dbReference type="EMBL" id="KAK9395910.1"/>
    </source>
</evidence>
<evidence type="ECO:0000256" key="3">
    <source>
        <dbReference type="ARBA" id="ARBA00023134"/>
    </source>
</evidence>
<organism evidence="6 7">
    <name type="scientific">Crotalus adamanteus</name>
    <name type="common">Eastern diamondback rattlesnake</name>
    <dbReference type="NCBI Taxonomy" id="8729"/>
    <lineage>
        <taxon>Eukaryota</taxon>
        <taxon>Metazoa</taxon>
        <taxon>Chordata</taxon>
        <taxon>Craniata</taxon>
        <taxon>Vertebrata</taxon>
        <taxon>Euteleostomi</taxon>
        <taxon>Lepidosauria</taxon>
        <taxon>Squamata</taxon>
        <taxon>Bifurcata</taxon>
        <taxon>Unidentata</taxon>
        <taxon>Episquamata</taxon>
        <taxon>Toxicofera</taxon>
        <taxon>Serpentes</taxon>
        <taxon>Colubroidea</taxon>
        <taxon>Viperidae</taxon>
        <taxon>Crotalinae</taxon>
        <taxon>Crotalus</taxon>
    </lineage>
</organism>
<sequence length="292" mass="32755">MPTEIPDPSVQGGTSERGSLSLGSSRFAVHAATPEIGAVRLVWKWLEASEVKSWARRVEVEGGWDGVGAGPGCDGRPDQRIVLVGSTGSGKSATGNTILGRNLFESSLRFWLSISQREESLWNGRKVVVVDTPGFFDRRVPRFQTVVGLMESMRFCAQGPHAILWVMRLGHWTQKEKKTLQLVKELFGRKGKNYLILLFTHKEDLEGETLEEFIAQRDVALRELVAQCGHRCLAFNNKAKGEEREAQVAELMRMIDQLVYKNGDATCYTEDMLRADINHFKEMRGVSSCRLL</sequence>
<keyword evidence="2" id="KW-0547">Nucleotide-binding</keyword>
<dbReference type="Gene3D" id="3.40.50.300">
    <property type="entry name" value="P-loop containing nucleotide triphosphate hydrolases"/>
    <property type="match status" value="1"/>
</dbReference>
<dbReference type="PROSITE" id="PS51720">
    <property type="entry name" value="G_AIG1"/>
    <property type="match status" value="1"/>
</dbReference>